<dbReference type="EMBL" id="JAPQKN010000003">
    <property type="protein sequence ID" value="KAJ5167282.1"/>
    <property type="molecule type" value="Genomic_DNA"/>
</dbReference>
<evidence type="ECO:0000313" key="2">
    <source>
        <dbReference type="Proteomes" id="UP001149163"/>
    </source>
</evidence>
<keyword evidence="2" id="KW-1185">Reference proteome</keyword>
<reference evidence="1" key="1">
    <citation type="submission" date="2022-11" db="EMBL/GenBank/DDBJ databases">
        <authorList>
            <person name="Petersen C."/>
        </authorList>
    </citation>
    <scope>NUCLEOTIDE SEQUENCE</scope>
    <source>
        <strain evidence="1">IBT 26290</strain>
    </source>
</reference>
<dbReference type="Proteomes" id="UP001149163">
    <property type="component" value="Unassembled WGS sequence"/>
</dbReference>
<proteinExistence type="predicted"/>
<gene>
    <name evidence="1" type="ORF">N7482_006063</name>
</gene>
<dbReference type="GeneID" id="81427364"/>
<evidence type="ECO:0000313" key="1">
    <source>
        <dbReference type="EMBL" id="KAJ5167282.1"/>
    </source>
</evidence>
<organism evidence="1 2">
    <name type="scientific">Penicillium canariense</name>
    <dbReference type="NCBI Taxonomy" id="189055"/>
    <lineage>
        <taxon>Eukaryota</taxon>
        <taxon>Fungi</taxon>
        <taxon>Dikarya</taxon>
        <taxon>Ascomycota</taxon>
        <taxon>Pezizomycotina</taxon>
        <taxon>Eurotiomycetes</taxon>
        <taxon>Eurotiomycetidae</taxon>
        <taxon>Eurotiales</taxon>
        <taxon>Aspergillaceae</taxon>
        <taxon>Penicillium</taxon>
    </lineage>
</organism>
<reference evidence="1" key="2">
    <citation type="journal article" date="2023" name="IMA Fungus">
        <title>Comparative genomic study of the Penicillium genus elucidates a diverse pangenome and 15 lateral gene transfer events.</title>
        <authorList>
            <person name="Petersen C."/>
            <person name="Sorensen T."/>
            <person name="Nielsen M.R."/>
            <person name="Sondergaard T.E."/>
            <person name="Sorensen J.L."/>
            <person name="Fitzpatrick D.A."/>
            <person name="Frisvad J.C."/>
            <person name="Nielsen K.L."/>
        </authorList>
    </citation>
    <scope>NUCLEOTIDE SEQUENCE</scope>
    <source>
        <strain evidence="1">IBT 26290</strain>
    </source>
</reference>
<dbReference type="AlphaFoldDB" id="A0A9W9I975"/>
<accession>A0A9W9I975</accession>
<sequence length="113" mass="12073">MGVEEEVLTGIAAICSKARSRHALLISRSLRAPSSWAKYEVDAVSLIAPLGSWKRLVGPWKEMRPSVSTFNPSNSLAKSCVSSFSVLILRPALELDSATDAGELPLRASTSAC</sequence>
<comment type="caution">
    <text evidence="1">The sequence shown here is derived from an EMBL/GenBank/DDBJ whole genome shotgun (WGS) entry which is preliminary data.</text>
</comment>
<name>A0A9W9I975_9EURO</name>
<dbReference type="RefSeq" id="XP_056543743.1">
    <property type="nucleotide sequence ID" value="XM_056688188.1"/>
</dbReference>
<protein>
    <submittedName>
        <fullName evidence="1">Uncharacterized protein</fullName>
    </submittedName>
</protein>